<sequence length="772" mass="89591">MLKIFIPSETGICRIAADAFSSLWFQVTGQRLAVTTEPDSQGDLIVLGSDAVNAYAFEKIIDNTIRDFSITTDADDYEIVSATDNGRKLLFLAGGRPRALLYAVYRFFELRADCRYFWDGDIVPKREHIDISDLHIHEKPRFEYRGLRYFAHRGLNRFQAEHWSFDEWKQEIDWIIKKRMNLFMLRIGFDDLFQKAFPDIVSDPGYEVPESIERSYNDRDLFWSMEIRSELRRKILAYARERDLIHPEDTGTMTHWYSRTPKDYLEKVKPDFLPQTTSSYSEDTGLVWDIRQDRHLDAYFQLTEAHIREYGSPEMFHTIGLAERLCYADRKSNQQLKRYAYRRIISNLRSKYPNAPLLVASWDFPMRWTSPEVRELLAELNPLNTLLFDYTSDSGDEENTFQDWGVVGKFPWIFGIFHAYAPNTELRGNYDALERRLPIAADDPMCKGMVLWPECSHSDTLMLEYLAANAWDPSADNITIRSFLESFCSSRYPTQGAEMASLWRAMLPIISIRYWSHQFSEVFFAPLDQLFKRGETLVDHADAFIESHREPIRAVPEIFRALAAMPFEDAHAFVQRDMIDMARTAATRVLSFGYFRVVRELHGWSDGEGNRDHILAMMAANRTMVSLLGDLLAADNTYSLYASLQDLGEKYPCNPKFEKTLKGNVENNYCRTYVTELFKAVYLPEHDVATQKIQEHLDAGHRPWPTYSEAEIIEWQKRVADSFYERPLKDMAPDQQKAVEGLSKCLNAMADGTEAIIDIANRVKEVTHGNIE</sequence>
<dbReference type="Gene3D" id="3.30.379.10">
    <property type="entry name" value="Chitobiase/beta-hexosaminidase domain 2-like"/>
    <property type="match status" value="1"/>
</dbReference>
<dbReference type="EMBL" id="JBGUBD010000006">
    <property type="protein sequence ID" value="MFA9478761.1"/>
    <property type="molecule type" value="Genomic_DNA"/>
</dbReference>
<protein>
    <submittedName>
        <fullName evidence="3">Alpha-N-acetylglucosaminidase TIM-barrel domain-containing protein</fullName>
    </submittedName>
</protein>
<dbReference type="PANTHER" id="PTHR12872:SF1">
    <property type="entry name" value="ALPHA-N-ACETYLGLUCOSAMINIDASE"/>
    <property type="match status" value="1"/>
</dbReference>
<evidence type="ECO:0000259" key="2">
    <source>
        <dbReference type="Pfam" id="PF05089"/>
    </source>
</evidence>
<dbReference type="InterPro" id="IPR029018">
    <property type="entry name" value="Hex-like_dom2"/>
</dbReference>
<dbReference type="InterPro" id="IPR024733">
    <property type="entry name" value="NAGLU_tim-barrel"/>
</dbReference>
<name>A0ABV4U5E7_9BACT</name>
<dbReference type="Pfam" id="PF05089">
    <property type="entry name" value="NAGLU"/>
    <property type="match status" value="1"/>
</dbReference>
<evidence type="ECO:0000313" key="4">
    <source>
        <dbReference type="Proteomes" id="UP001575105"/>
    </source>
</evidence>
<gene>
    <name evidence="3" type="ORF">ACERK3_10680</name>
</gene>
<comment type="caution">
    <text evidence="3">The sequence shown here is derived from an EMBL/GenBank/DDBJ whole genome shotgun (WGS) entry which is preliminary data.</text>
</comment>
<dbReference type="InterPro" id="IPR007781">
    <property type="entry name" value="NAGLU"/>
</dbReference>
<evidence type="ECO:0000256" key="1">
    <source>
        <dbReference type="ARBA" id="ARBA00022801"/>
    </source>
</evidence>
<dbReference type="RefSeq" id="WP_425345688.1">
    <property type="nucleotide sequence ID" value="NZ_JBGUBD010000006.1"/>
</dbReference>
<feature type="domain" description="Alpha-N-acetylglucosaminidase tim-barrel" evidence="2">
    <location>
        <begin position="303"/>
        <end position="472"/>
    </location>
</feature>
<dbReference type="SUPFAM" id="SSF55545">
    <property type="entry name" value="beta-N-acetylhexosaminidase-like domain"/>
    <property type="match status" value="1"/>
</dbReference>
<dbReference type="Gene3D" id="3.20.20.80">
    <property type="entry name" value="Glycosidases"/>
    <property type="match status" value="1"/>
</dbReference>
<reference evidence="3 4" key="1">
    <citation type="submission" date="2024-08" db="EMBL/GenBank/DDBJ databases">
        <title>Whole-genome sequencing of halo(alkali)philic microorganisms from hypersaline lakes.</title>
        <authorList>
            <person name="Sorokin D.Y."/>
            <person name="Merkel A.Y."/>
            <person name="Messina E."/>
            <person name="Yakimov M."/>
        </authorList>
    </citation>
    <scope>NUCLEOTIDE SEQUENCE [LARGE SCALE GENOMIC DNA]</scope>
    <source>
        <strain evidence="3 4">AB-hyl4</strain>
    </source>
</reference>
<keyword evidence="4" id="KW-1185">Reference proteome</keyword>
<proteinExistence type="predicted"/>
<keyword evidence="1" id="KW-0378">Hydrolase</keyword>
<dbReference type="PANTHER" id="PTHR12872">
    <property type="entry name" value="ALPHA-N-ACETYLGLUCOSAMINIDASE"/>
    <property type="match status" value="1"/>
</dbReference>
<organism evidence="3 4">
    <name type="scientific">Natronomicrosphaera hydrolytica</name>
    <dbReference type="NCBI Taxonomy" id="3242702"/>
    <lineage>
        <taxon>Bacteria</taxon>
        <taxon>Pseudomonadati</taxon>
        <taxon>Planctomycetota</taxon>
        <taxon>Phycisphaerae</taxon>
        <taxon>Phycisphaerales</taxon>
        <taxon>Phycisphaeraceae</taxon>
        <taxon>Natronomicrosphaera</taxon>
    </lineage>
</organism>
<evidence type="ECO:0000313" key="3">
    <source>
        <dbReference type="EMBL" id="MFA9478761.1"/>
    </source>
</evidence>
<dbReference type="Proteomes" id="UP001575105">
    <property type="component" value="Unassembled WGS sequence"/>
</dbReference>
<accession>A0ABV4U5E7</accession>